<evidence type="ECO:0000313" key="4">
    <source>
        <dbReference type="Ensembl" id="ENSEBUP00000012152.1"/>
    </source>
</evidence>
<keyword evidence="3" id="KW-0812">Transmembrane</keyword>
<feature type="transmembrane region" description="Helical" evidence="3">
    <location>
        <begin position="20"/>
        <end position="45"/>
    </location>
</feature>
<proteinExistence type="predicted"/>
<evidence type="ECO:0000313" key="5">
    <source>
        <dbReference type="Proteomes" id="UP000694388"/>
    </source>
</evidence>
<dbReference type="PANTHER" id="PTHR21181">
    <property type="match status" value="1"/>
</dbReference>
<reference evidence="4" key="2">
    <citation type="submission" date="2025-09" db="UniProtKB">
        <authorList>
            <consortium name="Ensembl"/>
        </authorList>
    </citation>
    <scope>IDENTIFICATION</scope>
</reference>
<dbReference type="GO" id="GO:0005886">
    <property type="term" value="C:plasma membrane"/>
    <property type="evidence" value="ECO:0007669"/>
    <property type="project" value="TreeGrafter"/>
</dbReference>
<comment type="subcellular location">
    <subcellularLocation>
        <location evidence="1">Membrane</location>
    </subcellularLocation>
</comment>
<dbReference type="PANTHER" id="PTHR21181:SF7">
    <property type="entry name" value="ER MEMBRANE PROTEIN COMPLEX SUBUNIT 5"/>
    <property type="match status" value="1"/>
</dbReference>
<dbReference type="GO" id="GO:0022890">
    <property type="term" value="F:inorganic cation transmembrane transporter activity"/>
    <property type="evidence" value="ECO:0007669"/>
    <property type="project" value="TreeGrafter"/>
</dbReference>
<name>A0A8C4QAI1_EPTBU</name>
<keyword evidence="3" id="KW-1133">Transmembrane helix</keyword>
<keyword evidence="2 3" id="KW-0472">Membrane</keyword>
<evidence type="ECO:0000256" key="1">
    <source>
        <dbReference type="ARBA" id="ARBA00004370"/>
    </source>
</evidence>
<sequence length="109" mass="12601">MDYDKTWWKSCFGDKNNFIFFLMLPCSQVVLQALFGLFVTLCGVVNIAGDFKDLDATAELRFKTFENMSNRPSFYSFNHRGKVLYAQPQEPLAHGATNILPITKLRRRQ</sequence>
<organism evidence="4 5">
    <name type="scientific">Eptatretus burgeri</name>
    <name type="common">Inshore hagfish</name>
    <dbReference type="NCBI Taxonomy" id="7764"/>
    <lineage>
        <taxon>Eukaryota</taxon>
        <taxon>Metazoa</taxon>
        <taxon>Chordata</taxon>
        <taxon>Craniata</taxon>
        <taxon>Vertebrata</taxon>
        <taxon>Cyclostomata</taxon>
        <taxon>Myxini</taxon>
        <taxon>Myxiniformes</taxon>
        <taxon>Myxinidae</taxon>
        <taxon>Eptatretinae</taxon>
        <taxon>Eptatretus</taxon>
    </lineage>
</organism>
<evidence type="ECO:0000256" key="2">
    <source>
        <dbReference type="ARBA" id="ARBA00023136"/>
    </source>
</evidence>
<dbReference type="GO" id="GO:0072546">
    <property type="term" value="C:EMC complex"/>
    <property type="evidence" value="ECO:0007669"/>
    <property type="project" value="TreeGrafter"/>
</dbReference>
<evidence type="ECO:0000256" key="3">
    <source>
        <dbReference type="SAM" id="Phobius"/>
    </source>
</evidence>
<dbReference type="Proteomes" id="UP000694388">
    <property type="component" value="Unplaced"/>
</dbReference>
<keyword evidence="5" id="KW-1185">Reference proteome</keyword>
<reference evidence="4" key="1">
    <citation type="submission" date="2025-08" db="UniProtKB">
        <authorList>
            <consortium name="Ensembl"/>
        </authorList>
    </citation>
    <scope>IDENTIFICATION</scope>
</reference>
<dbReference type="AlphaFoldDB" id="A0A8C4QAI1"/>
<dbReference type="GO" id="GO:0005769">
    <property type="term" value="C:early endosome"/>
    <property type="evidence" value="ECO:0007669"/>
    <property type="project" value="TreeGrafter"/>
</dbReference>
<protein>
    <submittedName>
        <fullName evidence="4">Uncharacterized protein</fullName>
    </submittedName>
</protein>
<accession>A0A8C4QAI1</accession>
<dbReference type="GO" id="GO:0005794">
    <property type="term" value="C:Golgi apparatus"/>
    <property type="evidence" value="ECO:0007669"/>
    <property type="project" value="TreeGrafter"/>
</dbReference>
<dbReference type="Ensembl" id="ENSEBUT00000012729.1">
    <property type="protein sequence ID" value="ENSEBUP00000012152.1"/>
    <property type="gene ID" value="ENSEBUG00000007749.1"/>
</dbReference>